<dbReference type="SUPFAM" id="SSF53474">
    <property type="entry name" value="alpha/beta-Hydrolases"/>
    <property type="match status" value="1"/>
</dbReference>
<evidence type="ECO:0000256" key="2">
    <source>
        <dbReference type="ARBA" id="ARBA00022801"/>
    </source>
</evidence>
<dbReference type="InterPro" id="IPR052558">
    <property type="entry name" value="Siderophore_Hydrolase_D"/>
</dbReference>
<dbReference type="Gene3D" id="3.40.50.1820">
    <property type="entry name" value="alpha/beta hydrolase"/>
    <property type="match status" value="1"/>
</dbReference>
<dbReference type="GO" id="GO:0016788">
    <property type="term" value="F:hydrolase activity, acting on ester bonds"/>
    <property type="evidence" value="ECO:0007669"/>
    <property type="project" value="TreeGrafter"/>
</dbReference>
<keyword evidence="2" id="KW-0378">Hydrolase</keyword>
<sequence length="291" mass="33241">MKNLIKLLFLIPFLSIYLFANSDINIQKGVLLIGEEQNQEFTISSKFHAQDYLIQVYKPKAEAPKDGYEVVYILDGNATFPYASVMAQAIDDMSYRTKKVPPLIVAIGYTSGELFDLKARSFDYTPPYKGELKTISNRGSSEHVQGGAEKFYNFLQNELKPIIEENYPINTKKQTLFGHSYGGLFTLYAFLNHNEDFQNFIAASPSIWWNDFFILNQLKNKNLEVKNPTRLYLSVGEIENKGKNPSDIETFSSYLKNTQNLKIKILNISNASHLEALFPALNEIFKLESIE</sequence>
<dbReference type="AlphaFoldDB" id="A0A837JAH6"/>
<dbReference type="PANTHER" id="PTHR40841">
    <property type="entry name" value="SIDEROPHORE TRIACETYLFUSARININE C ESTERASE"/>
    <property type="match status" value="1"/>
</dbReference>
<organism evidence="3 4">
    <name type="scientific">Aliarcobacter butzleri L352</name>
    <dbReference type="NCBI Taxonomy" id="1447260"/>
    <lineage>
        <taxon>Bacteria</taxon>
        <taxon>Pseudomonadati</taxon>
        <taxon>Campylobacterota</taxon>
        <taxon>Epsilonproteobacteria</taxon>
        <taxon>Campylobacterales</taxon>
        <taxon>Arcobacteraceae</taxon>
        <taxon>Aliarcobacter</taxon>
    </lineage>
</organism>
<evidence type="ECO:0000256" key="1">
    <source>
        <dbReference type="ARBA" id="ARBA00005622"/>
    </source>
</evidence>
<dbReference type="Proteomes" id="UP000035462">
    <property type="component" value="Unassembled WGS sequence"/>
</dbReference>
<name>A0A837JAH6_9BACT</name>
<dbReference type="PANTHER" id="PTHR40841:SF2">
    <property type="entry name" value="SIDEROPHORE-DEGRADING ESTERASE (EUROFUNG)"/>
    <property type="match status" value="1"/>
</dbReference>
<dbReference type="InterPro" id="IPR029058">
    <property type="entry name" value="AB_hydrolase_fold"/>
</dbReference>
<dbReference type="EMBL" id="JAIT01000059">
    <property type="protein sequence ID" value="KLE03636.1"/>
    <property type="molecule type" value="Genomic_DNA"/>
</dbReference>
<dbReference type="RefSeq" id="WP_046995217.1">
    <property type="nucleotide sequence ID" value="NZ_JAIT01000059.1"/>
</dbReference>
<proteinExistence type="inferred from homology"/>
<evidence type="ECO:0000313" key="4">
    <source>
        <dbReference type="Proteomes" id="UP000035462"/>
    </source>
</evidence>
<dbReference type="Pfam" id="PF00756">
    <property type="entry name" value="Esterase"/>
    <property type="match status" value="1"/>
</dbReference>
<comment type="similarity">
    <text evidence="1">Belongs to the esterase D family.</text>
</comment>
<evidence type="ECO:0000313" key="3">
    <source>
        <dbReference type="EMBL" id="KLE03636.1"/>
    </source>
</evidence>
<gene>
    <name evidence="3" type="ORF">AF77_09260</name>
</gene>
<dbReference type="InterPro" id="IPR000801">
    <property type="entry name" value="Esterase-like"/>
</dbReference>
<protein>
    <submittedName>
        <fullName evidence="3">IroE protein</fullName>
    </submittedName>
</protein>
<reference evidence="3 4" key="1">
    <citation type="submission" date="2014-01" db="EMBL/GenBank/DDBJ databases">
        <title>Development of a Comparative Genomic Fingerprinting Assay for High Resolution Genotyping of Arcobacter butzleri.</title>
        <authorList>
            <person name="Webb A.L."/>
            <person name="Inglis G.D."/>
            <person name="Kruczkiewicz P."/>
            <person name="Selinger L.B."/>
            <person name="Taboada E.N."/>
        </authorList>
    </citation>
    <scope>NUCLEOTIDE SEQUENCE [LARGE SCALE GENOMIC DNA]</scope>
    <source>
        <strain evidence="3 4">L352</strain>
    </source>
</reference>
<accession>A0A837JAH6</accession>
<comment type="caution">
    <text evidence="3">The sequence shown here is derived from an EMBL/GenBank/DDBJ whole genome shotgun (WGS) entry which is preliminary data.</text>
</comment>